<sequence length="158" mass="17488">MTEGPSERQIAESLCLIFSALEQLHGAGLRDGRASRVRREAVHFLWELREGAKLSEDRPHSVAAWACRMDGAKALLRYEHSVPVAVFMPVLRAAAGNPDAMLEALKRYVRPVIVTEDEAHRLAREGLNHSLPPGIEADDWAARYRAIGVSLRDGGKRA</sequence>
<dbReference type="RefSeq" id="WP_121482785.1">
    <property type="nucleotide sequence ID" value="NZ_CP032707.1"/>
</dbReference>
<protein>
    <submittedName>
        <fullName evidence="1">Uncharacterized protein</fullName>
    </submittedName>
</protein>
<proteinExistence type="predicted"/>
<gene>
    <name evidence="1" type="ORF">D8I30_11005</name>
</gene>
<dbReference type="AlphaFoldDB" id="A0A494RH35"/>
<organism evidence="1 2">
    <name type="scientific">Brevundimonas naejangsanensis</name>
    <dbReference type="NCBI Taxonomy" id="588932"/>
    <lineage>
        <taxon>Bacteria</taxon>
        <taxon>Pseudomonadati</taxon>
        <taxon>Pseudomonadota</taxon>
        <taxon>Alphaproteobacteria</taxon>
        <taxon>Caulobacterales</taxon>
        <taxon>Caulobacteraceae</taxon>
        <taxon>Brevundimonas</taxon>
    </lineage>
</organism>
<keyword evidence="2" id="KW-1185">Reference proteome</keyword>
<dbReference type="Proteomes" id="UP000276984">
    <property type="component" value="Chromosome"/>
</dbReference>
<evidence type="ECO:0000313" key="2">
    <source>
        <dbReference type="Proteomes" id="UP000276984"/>
    </source>
</evidence>
<name>A0A494RH35_9CAUL</name>
<dbReference type="EMBL" id="CP032707">
    <property type="protein sequence ID" value="AYG95651.1"/>
    <property type="molecule type" value="Genomic_DNA"/>
</dbReference>
<accession>A0A494RH35</accession>
<evidence type="ECO:0000313" key="1">
    <source>
        <dbReference type="EMBL" id="AYG95651.1"/>
    </source>
</evidence>
<reference evidence="1 2" key="1">
    <citation type="submission" date="2018-10" db="EMBL/GenBank/DDBJ databases">
        <title>Complete genome sequence of Brevundimonas naejangsanensis BRV3.</title>
        <authorList>
            <person name="Berrios L."/>
            <person name="Ely B."/>
        </authorList>
    </citation>
    <scope>NUCLEOTIDE SEQUENCE [LARGE SCALE GENOMIC DNA]</scope>
    <source>
        <strain evidence="1 2">BRV3</strain>
    </source>
</reference>